<evidence type="ECO:0000259" key="2">
    <source>
        <dbReference type="Pfam" id="PF19701"/>
    </source>
</evidence>
<evidence type="ECO:0000256" key="1">
    <source>
        <dbReference type="SAM" id="Phobius"/>
    </source>
</evidence>
<protein>
    <recommendedName>
        <fullName evidence="2">DUF6199 domain-containing protein</fullName>
    </recommendedName>
</protein>
<dbReference type="RefSeq" id="WP_378113814.1">
    <property type="nucleotide sequence ID" value="NZ_JBHSNC010000056.1"/>
</dbReference>
<gene>
    <name evidence="3" type="ORF">ACFPQ4_20770</name>
</gene>
<dbReference type="Pfam" id="PF19701">
    <property type="entry name" value="DUF6199"/>
    <property type="match status" value="1"/>
</dbReference>
<name>A0ABW0R461_9BACL</name>
<sequence>MFLALGLMVYGWSGYRYRKLQDFFFSLSLYRFWVKGDPEPSDFYYFMCKAGGILVMIGAVIIAFYAY</sequence>
<dbReference type="Proteomes" id="UP001596108">
    <property type="component" value="Unassembled WGS sequence"/>
</dbReference>
<dbReference type="EMBL" id="JBHSNC010000056">
    <property type="protein sequence ID" value="MFC5531855.1"/>
    <property type="molecule type" value="Genomic_DNA"/>
</dbReference>
<keyword evidence="1" id="KW-0472">Membrane</keyword>
<feature type="transmembrane region" description="Helical" evidence="1">
    <location>
        <begin position="43"/>
        <end position="66"/>
    </location>
</feature>
<evidence type="ECO:0000313" key="3">
    <source>
        <dbReference type="EMBL" id="MFC5531855.1"/>
    </source>
</evidence>
<dbReference type="InterPro" id="IPR045679">
    <property type="entry name" value="DUF6199"/>
</dbReference>
<accession>A0ABW0R461</accession>
<comment type="caution">
    <text evidence="3">The sequence shown here is derived from an EMBL/GenBank/DDBJ whole genome shotgun (WGS) entry which is preliminary data.</text>
</comment>
<feature type="domain" description="DUF6199" evidence="2">
    <location>
        <begin position="4"/>
        <end position="64"/>
    </location>
</feature>
<organism evidence="3 4">
    <name type="scientific">Cohnella yongneupensis</name>
    <dbReference type="NCBI Taxonomy" id="425006"/>
    <lineage>
        <taxon>Bacteria</taxon>
        <taxon>Bacillati</taxon>
        <taxon>Bacillota</taxon>
        <taxon>Bacilli</taxon>
        <taxon>Bacillales</taxon>
        <taxon>Paenibacillaceae</taxon>
        <taxon>Cohnella</taxon>
    </lineage>
</organism>
<reference evidence="4" key="1">
    <citation type="journal article" date="2019" name="Int. J. Syst. Evol. Microbiol.">
        <title>The Global Catalogue of Microorganisms (GCM) 10K type strain sequencing project: providing services to taxonomists for standard genome sequencing and annotation.</title>
        <authorList>
            <consortium name="The Broad Institute Genomics Platform"/>
            <consortium name="The Broad Institute Genome Sequencing Center for Infectious Disease"/>
            <person name="Wu L."/>
            <person name="Ma J."/>
        </authorList>
    </citation>
    <scope>NUCLEOTIDE SEQUENCE [LARGE SCALE GENOMIC DNA]</scope>
    <source>
        <strain evidence="4">CGMCC 1.18578</strain>
    </source>
</reference>
<keyword evidence="1" id="KW-1133">Transmembrane helix</keyword>
<keyword evidence="1" id="KW-0812">Transmembrane</keyword>
<proteinExistence type="predicted"/>
<keyword evidence="4" id="KW-1185">Reference proteome</keyword>
<evidence type="ECO:0000313" key="4">
    <source>
        <dbReference type="Proteomes" id="UP001596108"/>
    </source>
</evidence>